<comment type="catalytic activity">
    <reaction evidence="14 15">
        <text>[(1-&gt;4)-beta-D-glucosyl]n+m + reduced acceptor + O2 = 4-dehydro-beta-D-glucosyl-[(1-&gt;4)-beta-D-glucosyl]n-1 + [(1-&gt;4)-beta-D-glucosyl]m + acceptor + H2O.</text>
        <dbReference type="EC" id="1.14.99.56"/>
    </reaction>
</comment>
<dbReference type="Gene3D" id="2.70.50.70">
    <property type="match status" value="1"/>
</dbReference>
<dbReference type="CDD" id="cd21175">
    <property type="entry name" value="LPMO_AA9"/>
    <property type="match status" value="1"/>
</dbReference>
<dbReference type="InterPro" id="IPR035971">
    <property type="entry name" value="CBD_sf"/>
</dbReference>
<evidence type="ECO:0000256" key="15">
    <source>
        <dbReference type="RuleBase" id="RU368122"/>
    </source>
</evidence>
<proteinExistence type="inferred from homology"/>
<evidence type="ECO:0000256" key="17">
    <source>
        <dbReference type="SAM" id="SignalP"/>
    </source>
</evidence>
<keyword evidence="11 15" id="KW-0119">Carbohydrate metabolism</keyword>
<evidence type="ECO:0000256" key="14">
    <source>
        <dbReference type="ARBA" id="ARBA00045077"/>
    </source>
</evidence>
<dbReference type="GO" id="GO:0046872">
    <property type="term" value="F:metal ion binding"/>
    <property type="evidence" value="ECO:0007669"/>
    <property type="project" value="UniProtKB-KW"/>
</dbReference>
<dbReference type="Pfam" id="PF00734">
    <property type="entry name" value="CBM_1"/>
    <property type="match status" value="1"/>
</dbReference>
<protein>
    <recommendedName>
        <fullName evidence="15">AA9 family lytic polysaccharide monooxygenase</fullName>
        <ecNumber evidence="15">1.14.99.56</ecNumber>
    </recommendedName>
    <alternativeName>
        <fullName evidence="15">Endo-beta-1,4-glucanase</fullName>
    </alternativeName>
    <alternativeName>
        <fullName evidence="15">Glycosyl hydrolase 61 family protein</fullName>
    </alternativeName>
</protein>
<evidence type="ECO:0000256" key="5">
    <source>
        <dbReference type="ARBA" id="ARBA00022729"/>
    </source>
</evidence>
<comment type="domain">
    <text evidence="15">Has a modular structure: an endo-beta-1,4-glucanase catalytic module at the N-terminus, a linker rich in serines and threonines, and a C-terminal carbohydrate-binding module (CBM).</text>
</comment>
<reference evidence="19" key="1">
    <citation type="submission" date="2021-01" db="EMBL/GenBank/DDBJ databases">
        <authorList>
            <person name="Kaushik A."/>
        </authorList>
    </citation>
    <scope>NUCLEOTIDE SEQUENCE</scope>
    <source>
        <strain evidence="19">AG1-1C</strain>
    </source>
</reference>
<dbReference type="PANTHER" id="PTHR33353:SF9">
    <property type="entry name" value="ENDOGLUCANASE II"/>
    <property type="match status" value="1"/>
</dbReference>
<evidence type="ECO:0000256" key="9">
    <source>
        <dbReference type="ARBA" id="ARBA00023033"/>
    </source>
</evidence>
<evidence type="ECO:0000256" key="2">
    <source>
        <dbReference type="ARBA" id="ARBA00004613"/>
    </source>
</evidence>
<keyword evidence="7" id="KW-0560">Oxidoreductase</keyword>
<evidence type="ECO:0000256" key="11">
    <source>
        <dbReference type="ARBA" id="ARBA00023277"/>
    </source>
</evidence>
<evidence type="ECO:0000256" key="13">
    <source>
        <dbReference type="ARBA" id="ARBA00044502"/>
    </source>
</evidence>
<evidence type="ECO:0000256" key="1">
    <source>
        <dbReference type="ARBA" id="ARBA00001973"/>
    </source>
</evidence>
<dbReference type="SMART" id="SM00236">
    <property type="entry name" value="fCBD"/>
    <property type="match status" value="1"/>
</dbReference>
<evidence type="ECO:0000256" key="7">
    <source>
        <dbReference type="ARBA" id="ARBA00023002"/>
    </source>
</evidence>
<gene>
    <name evidence="19" type="ORF">RDB_LOCUS10946</name>
</gene>
<dbReference type="GO" id="GO:0030248">
    <property type="term" value="F:cellulose binding"/>
    <property type="evidence" value="ECO:0007669"/>
    <property type="project" value="UniProtKB-UniRule"/>
</dbReference>
<evidence type="ECO:0000313" key="19">
    <source>
        <dbReference type="EMBL" id="CAE6351194.1"/>
    </source>
</evidence>
<keyword evidence="3 15" id="KW-0964">Secreted</keyword>
<keyword evidence="4" id="KW-0479">Metal-binding</keyword>
<dbReference type="Proteomes" id="UP000663846">
    <property type="component" value="Unassembled WGS sequence"/>
</dbReference>
<comment type="cofactor">
    <cofactor evidence="1">
        <name>Cu(2+)</name>
        <dbReference type="ChEBI" id="CHEBI:29036"/>
    </cofactor>
</comment>
<keyword evidence="12 15" id="KW-0624">Polysaccharide degradation</keyword>
<evidence type="ECO:0000256" key="4">
    <source>
        <dbReference type="ARBA" id="ARBA00022723"/>
    </source>
</evidence>
<dbReference type="GO" id="GO:0004497">
    <property type="term" value="F:monooxygenase activity"/>
    <property type="evidence" value="ECO:0007669"/>
    <property type="project" value="UniProtKB-KW"/>
</dbReference>
<dbReference type="PANTHER" id="PTHR33353">
    <property type="entry name" value="PUTATIVE (AFU_ORTHOLOGUE AFUA_1G12560)-RELATED"/>
    <property type="match status" value="1"/>
</dbReference>
<dbReference type="EC" id="1.14.99.56" evidence="15"/>
<feature type="signal peptide" evidence="17">
    <location>
        <begin position="1"/>
        <end position="18"/>
    </location>
</feature>
<comment type="similarity">
    <text evidence="13">Belongs to the polysaccharide monooxygenase AA9 family.</text>
</comment>
<evidence type="ECO:0000256" key="8">
    <source>
        <dbReference type="ARBA" id="ARBA00023008"/>
    </source>
</evidence>
<feature type="chain" id="PRO_5034748182" description="AA9 family lytic polysaccharide monooxygenase" evidence="17">
    <location>
        <begin position="19"/>
        <end position="385"/>
    </location>
</feature>
<evidence type="ECO:0000256" key="3">
    <source>
        <dbReference type="ARBA" id="ARBA00022525"/>
    </source>
</evidence>
<keyword evidence="6 15" id="KW-0136">Cellulose degradation</keyword>
<evidence type="ECO:0000256" key="12">
    <source>
        <dbReference type="ARBA" id="ARBA00023326"/>
    </source>
</evidence>
<evidence type="ECO:0000256" key="6">
    <source>
        <dbReference type="ARBA" id="ARBA00023001"/>
    </source>
</evidence>
<comment type="function">
    <text evidence="15">Lytic polysaccharide monooxygenase (LMPO) that depolymerizes crystalline and amorphous polysaccharides via the oxidation of scissile alpha- or beta-(1-4)-glycosidic bonds, yielding C1 and/or C4 oxidation products. Catalysis by LPMOs requires the reduction of the active-site copper from Cu(II) to Cu(I) by a reducing agent and H(2)O(2) or O(2) as a cosubstrate.</text>
</comment>
<organism evidence="19 20">
    <name type="scientific">Rhizoctonia solani</name>
    <dbReference type="NCBI Taxonomy" id="456999"/>
    <lineage>
        <taxon>Eukaryota</taxon>
        <taxon>Fungi</taxon>
        <taxon>Dikarya</taxon>
        <taxon>Basidiomycota</taxon>
        <taxon>Agaricomycotina</taxon>
        <taxon>Agaricomycetes</taxon>
        <taxon>Cantharellales</taxon>
        <taxon>Ceratobasidiaceae</taxon>
        <taxon>Rhizoctonia</taxon>
    </lineage>
</organism>
<dbReference type="GO" id="GO:0008810">
    <property type="term" value="F:cellulase activity"/>
    <property type="evidence" value="ECO:0007669"/>
    <property type="project" value="UniProtKB-UniRule"/>
</dbReference>
<dbReference type="Pfam" id="PF03443">
    <property type="entry name" value="AA9"/>
    <property type="match status" value="1"/>
</dbReference>
<keyword evidence="5 17" id="KW-0732">Signal</keyword>
<dbReference type="InterPro" id="IPR005103">
    <property type="entry name" value="AA9_LPMO"/>
</dbReference>
<dbReference type="GO" id="GO:0005576">
    <property type="term" value="C:extracellular region"/>
    <property type="evidence" value="ECO:0007669"/>
    <property type="project" value="UniProtKB-SubCell"/>
</dbReference>
<evidence type="ECO:0000313" key="20">
    <source>
        <dbReference type="Proteomes" id="UP000663846"/>
    </source>
</evidence>
<dbReference type="SUPFAM" id="SSF57180">
    <property type="entry name" value="Cellulose-binding domain"/>
    <property type="match status" value="1"/>
</dbReference>
<dbReference type="InterPro" id="IPR049892">
    <property type="entry name" value="AA9"/>
</dbReference>
<dbReference type="GO" id="GO:0030245">
    <property type="term" value="P:cellulose catabolic process"/>
    <property type="evidence" value="ECO:0007669"/>
    <property type="project" value="UniProtKB-UniRule"/>
</dbReference>
<keyword evidence="10 15" id="KW-1015">Disulfide bond</keyword>
<evidence type="ECO:0000256" key="10">
    <source>
        <dbReference type="ARBA" id="ARBA00023157"/>
    </source>
</evidence>
<feature type="domain" description="CBM1" evidence="18">
    <location>
        <begin position="349"/>
        <end position="385"/>
    </location>
</feature>
<keyword evidence="8" id="KW-0186">Copper</keyword>
<comment type="subcellular location">
    <subcellularLocation>
        <location evidence="2 15">Secreted</location>
    </subcellularLocation>
</comment>
<evidence type="ECO:0000256" key="16">
    <source>
        <dbReference type="SAM" id="MobiDB-lite"/>
    </source>
</evidence>
<evidence type="ECO:0000259" key="18">
    <source>
        <dbReference type="PROSITE" id="PS51164"/>
    </source>
</evidence>
<dbReference type="PROSITE" id="PS51164">
    <property type="entry name" value="CBM1_2"/>
    <property type="match status" value="1"/>
</dbReference>
<sequence length="385" mass="38201">MRAGTIIATLAAASAVHAHATFQNLWVGEVDQGTKCVRAPANNSPITDLTSNTLACNTNGEVAAASTCPVEAGTKVAVEMHQQPGDRNCATEAIGGNHDGPTIIYMAKVDNAATAVGSEANWFKVAETGLVSKDYWGTDVMNANCGKVEFTIPSDLPAGNYLIRAEVIALHVAGSTGGAQLYMSCYQINVTGGGAASPATVKFPGAYSPTDPGILFNLYGSYDTYTIPGPAVYSGSGSSGGASPVKTSAAPSAATSTAVAPTSTSATSEPTTEPSAEPSAESSTAPAPSSSSAAVPTEPAPSSSAAPTSSEVTSIASSSAPAPVSSTEAATSSAATATTATAAPVATGAVAAKWYQCGGLNWTGATACATGSSCVVQNPYYSQCL</sequence>
<feature type="region of interest" description="Disordered" evidence="16">
    <location>
        <begin position="236"/>
        <end position="325"/>
    </location>
</feature>
<keyword evidence="9" id="KW-0503">Monooxygenase</keyword>
<dbReference type="EMBL" id="CAJMWS010000056">
    <property type="protein sequence ID" value="CAE6351194.1"/>
    <property type="molecule type" value="Genomic_DNA"/>
</dbReference>
<dbReference type="InterPro" id="IPR000254">
    <property type="entry name" value="CBD"/>
</dbReference>
<dbReference type="PROSITE" id="PS00562">
    <property type="entry name" value="CBM1_1"/>
    <property type="match status" value="1"/>
</dbReference>
<accession>A0A8H2W882</accession>
<comment type="caution">
    <text evidence="19">The sequence shown here is derived from an EMBL/GenBank/DDBJ whole genome shotgun (WGS) entry which is preliminary data.</text>
</comment>
<dbReference type="AlphaFoldDB" id="A0A8H2W882"/>
<name>A0A8H2W882_9AGAM</name>